<dbReference type="OrthoDB" id="4775205at2"/>
<reference evidence="2 3" key="1">
    <citation type="submission" date="2019-06" db="EMBL/GenBank/DDBJ databases">
        <authorList>
            <person name="Teng J.L.L."/>
            <person name="Lee H.H."/>
            <person name="Lau S.K.P."/>
            <person name="Woo P.C.Y."/>
        </authorList>
    </citation>
    <scope>NUCLEOTIDE SEQUENCE [LARGE SCALE GENOMIC DNA]</scope>
    <source>
        <strain evidence="2 3">HKU70</strain>
    </source>
</reference>
<evidence type="ECO:0000313" key="3">
    <source>
        <dbReference type="Proteomes" id="UP000319792"/>
    </source>
</evidence>
<organism evidence="2 3">
    <name type="scientific">Tsukamurella sputi</name>
    <dbReference type="NCBI Taxonomy" id="2591848"/>
    <lineage>
        <taxon>Bacteria</taxon>
        <taxon>Bacillati</taxon>
        <taxon>Actinomycetota</taxon>
        <taxon>Actinomycetes</taxon>
        <taxon>Mycobacteriales</taxon>
        <taxon>Tsukamurellaceae</taxon>
        <taxon>Tsukamurella</taxon>
    </lineage>
</organism>
<dbReference type="RefSeq" id="WP_146437481.1">
    <property type="nucleotide sequence ID" value="NZ_VIGV01000012.1"/>
</dbReference>
<name>A0A5C5RIX7_9ACTN</name>
<proteinExistence type="predicted"/>
<keyword evidence="1" id="KW-0812">Transmembrane</keyword>
<dbReference type="Proteomes" id="UP000319792">
    <property type="component" value="Unassembled WGS sequence"/>
</dbReference>
<reference evidence="2 3" key="2">
    <citation type="submission" date="2019-08" db="EMBL/GenBank/DDBJ databases">
        <title>Tsukamurella conjunctivitidis sp. nov., Tsukamurella assacharolytica sp. nov. and Tsukamurella sputae sp. nov. isolated from patients with conjunctivitis, bacteraemia (lymphoma) and respiratory infection (sputum) in Hong Kong.</title>
        <authorList>
            <person name="Fok K.M.N."/>
            <person name="Fong J.Y.H."/>
        </authorList>
    </citation>
    <scope>NUCLEOTIDE SEQUENCE [LARGE SCALE GENOMIC DNA]</scope>
    <source>
        <strain evidence="2 3">HKU70</strain>
    </source>
</reference>
<keyword evidence="3" id="KW-1185">Reference proteome</keyword>
<dbReference type="EMBL" id="VIGV01000012">
    <property type="protein sequence ID" value="TWS22101.1"/>
    <property type="molecule type" value="Genomic_DNA"/>
</dbReference>
<dbReference type="AlphaFoldDB" id="A0A5C5RIX7"/>
<keyword evidence="1" id="KW-1133">Transmembrane helix</keyword>
<feature type="transmembrane region" description="Helical" evidence="1">
    <location>
        <begin position="12"/>
        <end position="32"/>
    </location>
</feature>
<feature type="transmembrane region" description="Helical" evidence="1">
    <location>
        <begin position="68"/>
        <end position="87"/>
    </location>
</feature>
<keyword evidence="1" id="KW-0472">Membrane</keyword>
<evidence type="ECO:0000256" key="1">
    <source>
        <dbReference type="SAM" id="Phobius"/>
    </source>
</evidence>
<protein>
    <submittedName>
        <fullName evidence="2">Uncharacterized protein</fullName>
    </submittedName>
</protein>
<evidence type="ECO:0000313" key="2">
    <source>
        <dbReference type="EMBL" id="TWS22101.1"/>
    </source>
</evidence>
<gene>
    <name evidence="2" type="ORF">FK268_21385</name>
</gene>
<accession>A0A5C5RIX7</accession>
<feature type="transmembrane region" description="Helical" evidence="1">
    <location>
        <begin position="44"/>
        <end position="62"/>
    </location>
</feature>
<comment type="caution">
    <text evidence="2">The sequence shown here is derived from an EMBL/GenBank/DDBJ whole genome shotgun (WGS) entry which is preliminary data.</text>
</comment>
<sequence length="227" mass="25079">MGRSGWWDSYLAGTLVVLAPTLLVVGAFAWTTRKERLQLRPSDVVLGYGVGLVISLLLVFVVDPQTSFGHAACTMTLNVIAVGIMVPRSYFRTRRWRREDADGRRSARAAIPPAAREHFASDDFQRELAGITEAYPPTPETASDVIAYWVFRALDSGEYVEWSRLIFYATAVKGWCVATPTLSGTIPWLVAPFQSSGDKQWDPSVDRDFRQYGGATLTARFGVAVPA</sequence>